<evidence type="ECO:0000256" key="2">
    <source>
        <dbReference type="ARBA" id="ARBA00022980"/>
    </source>
</evidence>
<keyword evidence="8" id="KW-1185">Reference proteome</keyword>
<evidence type="ECO:0000256" key="1">
    <source>
        <dbReference type="ARBA" id="ARBA00010247"/>
    </source>
</evidence>
<gene>
    <name evidence="7" type="ORF">BN2614_LOCUS3</name>
</gene>
<protein>
    <recommendedName>
        <fullName evidence="4">Large ribosomal subunit protein eL29</fullName>
    </recommendedName>
    <alternativeName>
        <fullName evidence="5">60S ribosomal protein L29</fullName>
    </alternativeName>
</protein>
<feature type="region of interest" description="Disordered" evidence="6">
    <location>
        <begin position="1"/>
        <end position="28"/>
    </location>
</feature>
<sequence length="148" mass="16473">MAKSKNCTTDKPVTKMAQKQHFKKPWSQRSESLKRIDTEFLRSMCFARKHNKKGLKKVQDNSTKAVRACAEAMKALVKPKEIRPNILNGCRCKLSQLACIAHPKLRKRVSAVLPRVSTFGLNQPKAKAQTKAQAMPVAQAPKGAPNPP</sequence>
<name>A0A9X9LP50_GULGU</name>
<keyword evidence="2" id="KW-0689">Ribosomal protein</keyword>
<dbReference type="GO" id="GO:0003735">
    <property type="term" value="F:structural constituent of ribosome"/>
    <property type="evidence" value="ECO:0007669"/>
    <property type="project" value="InterPro"/>
</dbReference>
<dbReference type="Gene3D" id="6.10.140.1730">
    <property type="match status" value="1"/>
</dbReference>
<comment type="caution">
    <text evidence="7">The sequence shown here is derived from an EMBL/GenBank/DDBJ whole genome shotgun (WGS) entry which is preliminary data.</text>
</comment>
<dbReference type="PANTHER" id="PTHR12884">
    <property type="entry name" value="60S RIBOSOMAL PROTEIN L29"/>
    <property type="match status" value="1"/>
</dbReference>
<comment type="similarity">
    <text evidence="1">Belongs to the eukaryotic ribosomal protein eL29 family.</text>
</comment>
<keyword evidence="3" id="KW-0687">Ribonucleoprotein</keyword>
<evidence type="ECO:0000313" key="7">
    <source>
        <dbReference type="EMBL" id="VCW78130.1"/>
    </source>
</evidence>
<organism evidence="7 8">
    <name type="scientific">Gulo gulo</name>
    <name type="common">Wolverine</name>
    <name type="synonym">Gluton</name>
    <dbReference type="NCBI Taxonomy" id="48420"/>
    <lineage>
        <taxon>Eukaryota</taxon>
        <taxon>Metazoa</taxon>
        <taxon>Chordata</taxon>
        <taxon>Craniata</taxon>
        <taxon>Vertebrata</taxon>
        <taxon>Euteleostomi</taxon>
        <taxon>Mammalia</taxon>
        <taxon>Eutheria</taxon>
        <taxon>Laurasiatheria</taxon>
        <taxon>Carnivora</taxon>
        <taxon>Caniformia</taxon>
        <taxon>Musteloidea</taxon>
        <taxon>Mustelidae</taxon>
        <taxon>Guloninae</taxon>
        <taxon>Gulo</taxon>
    </lineage>
</organism>
<dbReference type="PANTHER" id="PTHR12884:SF0">
    <property type="entry name" value="60S RIBOSOMAL PROTEIN L29"/>
    <property type="match status" value="1"/>
</dbReference>
<evidence type="ECO:0000313" key="8">
    <source>
        <dbReference type="Proteomes" id="UP000269945"/>
    </source>
</evidence>
<accession>A0A9X9LP50</accession>
<dbReference type="AlphaFoldDB" id="A0A9X9LP50"/>
<dbReference type="InterPro" id="IPR002673">
    <property type="entry name" value="Ribosomal_eL29"/>
</dbReference>
<dbReference type="EMBL" id="CYRY02009931">
    <property type="protein sequence ID" value="VCW78130.1"/>
    <property type="molecule type" value="Genomic_DNA"/>
</dbReference>
<evidence type="ECO:0000256" key="6">
    <source>
        <dbReference type="SAM" id="MobiDB-lite"/>
    </source>
</evidence>
<feature type="compositionally biased region" description="Low complexity" evidence="6">
    <location>
        <begin position="124"/>
        <end position="134"/>
    </location>
</feature>
<dbReference type="GO" id="GO:0002181">
    <property type="term" value="P:cytoplasmic translation"/>
    <property type="evidence" value="ECO:0007669"/>
    <property type="project" value="TreeGrafter"/>
</dbReference>
<evidence type="ECO:0000256" key="4">
    <source>
        <dbReference type="ARBA" id="ARBA00035222"/>
    </source>
</evidence>
<dbReference type="Proteomes" id="UP000269945">
    <property type="component" value="Unassembled WGS sequence"/>
</dbReference>
<dbReference type="GO" id="GO:0022625">
    <property type="term" value="C:cytosolic large ribosomal subunit"/>
    <property type="evidence" value="ECO:0007669"/>
    <property type="project" value="TreeGrafter"/>
</dbReference>
<evidence type="ECO:0000256" key="3">
    <source>
        <dbReference type="ARBA" id="ARBA00023274"/>
    </source>
</evidence>
<feature type="compositionally biased region" description="Polar residues" evidence="6">
    <location>
        <begin position="1"/>
        <end position="11"/>
    </location>
</feature>
<proteinExistence type="inferred from homology"/>
<reference evidence="7 8" key="1">
    <citation type="submission" date="2018-10" db="EMBL/GenBank/DDBJ databases">
        <authorList>
            <person name="Ekblom R."/>
            <person name="Jareborg N."/>
        </authorList>
    </citation>
    <scope>NUCLEOTIDE SEQUENCE [LARGE SCALE GENOMIC DNA]</scope>
    <source>
        <tissue evidence="7">Muscle</tissue>
    </source>
</reference>
<evidence type="ECO:0000256" key="5">
    <source>
        <dbReference type="ARBA" id="ARBA00035328"/>
    </source>
</evidence>
<feature type="region of interest" description="Disordered" evidence="6">
    <location>
        <begin position="124"/>
        <end position="148"/>
    </location>
</feature>